<accession>A0A444D7Q4</accession>
<reference evidence="1 2" key="1">
    <citation type="journal article" date="2014" name="Agronomy (Basel)">
        <title>A Draft Genome Sequence for Ensete ventricosum, the Drought-Tolerant Tree Against Hunger.</title>
        <authorList>
            <person name="Harrison J."/>
            <person name="Moore K.A."/>
            <person name="Paszkiewicz K."/>
            <person name="Jones T."/>
            <person name="Grant M."/>
            <person name="Ambacheew D."/>
            <person name="Muzemil S."/>
            <person name="Studholme D.J."/>
        </authorList>
    </citation>
    <scope>NUCLEOTIDE SEQUENCE [LARGE SCALE GENOMIC DNA]</scope>
</reference>
<protein>
    <submittedName>
        <fullName evidence="1">Uncharacterized protein</fullName>
    </submittedName>
</protein>
<dbReference type="Proteomes" id="UP000287651">
    <property type="component" value="Unassembled WGS sequence"/>
</dbReference>
<dbReference type="AlphaFoldDB" id="A0A444D7Q4"/>
<evidence type="ECO:0000313" key="1">
    <source>
        <dbReference type="EMBL" id="RRT69169.1"/>
    </source>
</evidence>
<sequence>MGVWESILGKAGRRFIKRKDSDAGENGTLLFFDRWCATSATSHVVLGQFKTCVIMLGGYVFFNSDPGMVSLCGAVVALSGMSLYTYLNMLKESAAASKKLLPKQNSFSLKPKSTMDDKKVVMDIVDSV</sequence>
<gene>
    <name evidence="1" type="ORF">B296_00010626</name>
</gene>
<proteinExistence type="predicted"/>
<name>A0A444D7Q4_ENSVE</name>
<organism evidence="1 2">
    <name type="scientific">Ensete ventricosum</name>
    <name type="common">Abyssinian banana</name>
    <name type="synonym">Musa ensete</name>
    <dbReference type="NCBI Taxonomy" id="4639"/>
    <lineage>
        <taxon>Eukaryota</taxon>
        <taxon>Viridiplantae</taxon>
        <taxon>Streptophyta</taxon>
        <taxon>Embryophyta</taxon>
        <taxon>Tracheophyta</taxon>
        <taxon>Spermatophyta</taxon>
        <taxon>Magnoliopsida</taxon>
        <taxon>Liliopsida</taxon>
        <taxon>Zingiberales</taxon>
        <taxon>Musaceae</taxon>
        <taxon>Ensete</taxon>
    </lineage>
</organism>
<dbReference type="EMBL" id="AMZH03004436">
    <property type="protein sequence ID" value="RRT69169.1"/>
    <property type="molecule type" value="Genomic_DNA"/>
</dbReference>
<evidence type="ECO:0000313" key="2">
    <source>
        <dbReference type="Proteomes" id="UP000287651"/>
    </source>
</evidence>
<comment type="caution">
    <text evidence="1">The sequence shown here is derived from an EMBL/GenBank/DDBJ whole genome shotgun (WGS) entry which is preliminary data.</text>
</comment>